<dbReference type="SFLD" id="SFLDG01212">
    <property type="entry name" value="Phytoene_synthase_like"/>
    <property type="match status" value="1"/>
</dbReference>
<gene>
    <name evidence="1" type="primary">crtB_2</name>
    <name evidence="1" type="ORF">Pla110_10480</name>
</gene>
<dbReference type="InterPro" id="IPR002060">
    <property type="entry name" value="Squ/phyt_synthse"/>
</dbReference>
<dbReference type="InterPro" id="IPR017827">
    <property type="entry name" value="HSQ_synthase_HpnC"/>
</dbReference>
<dbReference type="GO" id="GO:0004311">
    <property type="term" value="F:geranylgeranyl diphosphate synthase activity"/>
    <property type="evidence" value="ECO:0007669"/>
    <property type="project" value="InterPro"/>
</dbReference>
<dbReference type="InterPro" id="IPR008949">
    <property type="entry name" value="Isoprenoid_synthase_dom_sf"/>
</dbReference>
<dbReference type="SFLD" id="SFLDS00005">
    <property type="entry name" value="Isoprenoid_Synthase_Type_I"/>
    <property type="match status" value="1"/>
</dbReference>
<dbReference type="RefSeq" id="WP_231742919.1">
    <property type="nucleotide sequence ID" value="NZ_CP036281.1"/>
</dbReference>
<dbReference type="SUPFAM" id="SSF48576">
    <property type="entry name" value="Terpenoid synthases"/>
    <property type="match status" value="1"/>
</dbReference>
<evidence type="ECO:0000313" key="1">
    <source>
        <dbReference type="EMBL" id="QDU79340.1"/>
    </source>
</evidence>
<dbReference type="GO" id="GO:0051996">
    <property type="term" value="F:squalene synthase [NAD(P)H] activity"/>
    <property type="evidence" value="ECO:0007669"/>
    <property type="project" value="InterPro"/>
</dbReference>
<dbReference type="GO" id="GO:0016114">
    <property type="term" value="P:terpenoid biosynthetic process"/>
    <property type="evidence" value="ECO:0007669"/>
    <property type="project" value="UniProtKB-ARBA"/>
</dbReference>
<organism evidence="1 2">
    <name type="scientific">Polystyrenella longa</name>
    <dbReference type="NCBI Taxonomy" id="2528007"/>
    <lineage>
        <taxon>Bacteria</taxon>
        <taxon>Pseudomonadati</taxon>
        <taxon>Planctomycetota</taxon>
        <taxon>Planctomycetia</taxon>
        <taxon>Planctomycetales</taxon>
        <taxon>Planctomycetaceae</taxon>
        <taxon>Polystyrenella</taxon>
    </lineage>
</organism>
<sequence length="307" mass="36233">MSDYSFKNELLHWGPSAEADPPTLADSQSYCRRITRSHYENFPVVSWLLPRKWHQDFYNVYAWCRWADDLGDEVTPDLAQQVGKTPTELLDWWREELLRSYAGEARHPVTIALTNTIHQCKIPQQPFLDLISAFQQDQVVTEYESWPQLLDYCRRSADPVGRLVLYVCEAFTEERGTWSDSICSGLQVTNFWQDVARDDDKGRIYLPREDREQFGYSREDFNQRLENDSFRELMIFEVNRARELMLAGNPLISQLNGRLKKEIHLFQLGGLRILEKIEQIDYRVWTTRPKLNRSDLPLLLFRAMFGK</sequence>
<dbReference type="Proteomes" id="UP000317178">
    <property type="component" value="Chromosome"/>
</dbReference>
<dbReference type="Gene3D" id="1.10.600.10">
    <property type="entry name" value="Farnesyl Diphosphate Synthase"/>
    <property type="match status" value="1"/>
</dbReference>
<protein>
    <submittedName>
        <fullName evidence="1">All-trans-phytoene synthase</fullName>
    </submittedName>
</protein>
<dbReference type="InterPro" id="IPR033904">
    <property type="entry name" value="Trans_IPPS_HH"/>
</dbReference>
<keyword evidence="2" id="KW-1185">Reference proteome</keyword>
<dbReference type="AlphaFoldDB" id="A0A518CJF1"/>
<dbReference type="EMBL" id="CP036281">
    <property type="protein sequence ID" value="QDU79340.1"/>
    <property type="molecule type" value="Genomic_DNA"/>
</dbReference>
<dbReference type="InterPro" id="IPR044843">
    <property type="entry name" value="Trans_IPPS_bact-type"/>
</dbReference>
<dbReference type="SFLD" id="SFLDG01018">
    <property type="entry name" value="Squalene/Phytoene_Synthase_Lik"/>
    <property type="match status" value="1"/>
</dbReference>
<evidence type="ECO:0000313" key="2">
    <source>
        <dbReference type="Proteomes" id="UP000317178"/>
    </source>
</evidence>
<accession>A0A518CJF1</accession>
<dbReference type="Pfam" id="PF00494">
    <property type="entry name" value="SQS_PSY"/>
    <property type="match status" value="1"/>
</dbReference>
<name>A0A518CJF1_9PLAN</name>
<dbReference type="KEGG" id="plon:Pla110_10480"/>
<dbReference type="CDD" id="cd00683">
    <property type="entry name" value="Trans_IPPS_HH"/>
    <property type="match status" value="1"/>
</dbReference>
<dbReference type="PANTHER" id="PTHR31480">
    <property type="entry name" value="BIFUNCTIONAL LYCOPENE CYCLASE/PHYTOENE SYNTHASE"/>
    <property type="match status" value="1"/>
</dbReference>
<dbReference type="NCBIfam" id="TIGR03464">
    <property type="entry name" value="HpnC"/>
    <property type="match status" value="1"/>
</dbReference>
<proteinExistence type="predicted"/>
<reference evidence="1 2" key="1">
    <citation type="submission" date="2019-02" db="EMBL/GenBank/DDBJ databases">
        <title>Deep-cultivation of Planctomycetes and their phenomic and genomic characterization uncovers novel biology.</title>
        <authorList>
            <person name="Wiegand S."/>
            <person name="Jogler M."/>
            <person name="Boedeker C."/>
            <person name="Pinto D."/>
            <person name="Vollmers J."/>
            <person name="Rivas-Marin E."/>
            <person name="Kohn T."/>
            <person name="Peeters S.H."/>
            <person name="Heuer A."/>
            <person name="Rast P."/>
            <person name="Oberbeckmann S."/>
            <person name="Bunk B."/>
            <person name="Jeske O."/>
            <person name="Meyerdierks A."/>
            <person name="Storesund J.E."/>
            <person name="Kallscheuer N."/>
            <person name="Luecker S."/>
            <person name="Lage O.M."/>
            <person name="Pohl T."/>
            <person name="Merkel B.J."/>
            <person name="Hornburger P."/>
            <person name="Mueller R.-W."/>
            <person name="Bruemmer F."/>
            <person name="Labrenz M."/>
            <person name="Spormann A.M."/>
            <person name="Op den Camp H."/>
            <person name="Overmann J."/>
            <person name="Amann R."/>
            <person name="Jetten M.S.M."/>
            <person name="Mascher T."/>
            <person name="Medema M.H."/>
            <person name="Devos D.P."/>
            <person name="Kaster A.-K."/>
            <person name="Ovreas L."/>
            <person name="Rohde M."/>
            <person name="Galperin M.Y."/>
            <person name="Jogler C."/>
        </authorList>
    </citation>
    <scope>NUCLEOTIDE SEQUENCE [LARGE SCALE GENOMIC DNA]</scope>
    <source>
        <strain evidence="1 2">Pla110</strain>
    </source>
</reference>